<dbReference type="RefSeq" id="XP_068353802.1">
    <property type="nucleotide sequence ID" value="XM_068508571.1"/>
</dbReference>
<evidence type="ECO:0008006" key="4">
    <source>
        <dbReference type="Google" id="ProtNLM"/>
    </source>
</evidence>
<sequence>MKHIQVNDNFILDLSSFHQTDIVFETEHIKLIRGIYNNQKLLLHSFPINAFSSPNLSKFISLALFLSSSKLELFMQIYGIGFFDNHIFVAYIDDNLQKVQIENLELNDKVNIFKDSIMVLKILDMAGFNYNNLKVSSIFYDSNKKYKFGCFLPYSIIYLNSEDIKLFYVQEKLDILMLGLLIAQLFTGMNQTQILDKYWEFTNYLPDDMPYLSLIKECLSLAPVSRPSVEDLCKQVIVDQEIEKPEFTPLSEDELIHIYSKFSSRDPIFYVLLGSISLEKKNKKTAFNYFQQSSSLSISKNNLALILSSHDQQQAFNLMKAAADTGYAVAQYNLAHFYSKGIGVEIDSDKYLEYFILAADQGHIDAIRRTTQILRKKHDVAYRKYAFNGCYRGDMKCLIYTFLQYDEGYGRDENEVGAKEICRSAALMGSCLMCNYYSDWMKYEKNFEEAFKYALMGSQLGSRESDIKVAFCYLEGKGTEKNLEEGAKYMKKASDKGLAEAMFNYAAMLKDGIGVEKDEMAANVLCIMASRQRETNLIQTFNSEEYKANTKGEFHRPVPYNYFLRKATHSSDDDDE</sequence>
<accession>A0A1J4JPJ6</accession>
<proteinExistence type="inferred from homology"/>
<dbReference type="InterPro" id="IPR006597">
    <property type="entry name" value="Sel1-like"/>
</dbReference>
<dbReference type="GeneID" id="94843275"/>
<dbReference type="VEuPathDB" id="TrichDB:TRFO_32575"/>
<dbReference type="PANTHER" id="PTHR11102">
    <property type="entry name" value="SEL-1-LIKE PROTEIN"/>
    <property type="match status" value="1"/>
</dbReference>
<evidence type="ECO:0000313" key="3">
    <source>
        <dbReference type="Proteomes" id="UP000179807"/>
    </source>
</evidence>
<dbReference type="Pfam" id="PF08238">
    <property type="entry name" value="Sel1"/>
    <property type="match status" value="6"/>
</dbReference>
<comment type="similarity">
    <text evidence="1">Belongs to the sel-1 family.</text>
</comment>
<dbReference type="InterPro" id="IPR050767">
    <property type="entry name" value="Sel1_AlgK"/>
</dbReference>
<evidence type="ECO:0000256" key="1">
    <source>
        <dbReference type="ARBA" id="ARBA00038101"/>
    </source>
</evidence>
<dbReference type="Proteomes" id="UP000179807">
    <property type="component" value="Unassembled WGS sequence"/>
</dbReference>
<name>A0A1J4JPJ6_9EUKA</name>
<organism evidence="2 3">
    <name type="scientific">Tritrichomonas foetus</name>
    <dbReference type="NCBI Taxonomy" id="1144522"/>
    <lineage>
        <taxon>Eukaryota</taxon>
        <taxon>Metamonada</taxon>
        <taxon>Parabasalia</taxon>
        <taxon>Tritrichomonadida</taxon>
        <taxon>Tritrichomonadidae</taxon>
        <taxon>Tritrichomonas</taxon>
    </lineage>
</organism>
<dbReference type="PANTHER" id="PTHR11102:SF160">
    <property type="entry name" value="ERAD-ASSOCIATED E3 UBIQUITIN-PROTEIN LIGASE COMPONENT HRD3"/>
    <property type="match status" value="1"/>
</dbReference>
<protein>
    <recommendedName>
        <fullName evidence="4">Protein kinase domain-containing protein</fullName>
    </recommendedName>
</protein>
<dbReference type="OrthoDB" id="2384430at2759"/>
<keyword evidence="3" id="KW-1185">Reference proteome</keyword>
<dbReference type="EMBL" id="MLAK01000944">
    <property type="protein sequence ID" value="OHT00666.1"/>
    <property type="molecule type" value="Genomic_DNA"/>
</dbReference>
<comment type="caution">
    <text evidence="2">The sequence shown here is derived from an EMBL/GenBank/DDBJ whole genome shotgun (WGS) entry which is preliminary data.</text>
</comment>
<dbReference type="SMART" id="SM00671">
    <property type="entry name" value="SEL1"/>
    <property type="match status" value="5"/>
</dbReference>
<gene>
    <name evidence="2" type="ORF">TRFO_32575</name>
</gene>
<dbReference type="InterPro" id="IPR011990">
    <property type="entry name" value="TPR-like_helical_dom_sf"/>
</dbReference>
<evidence type="ECO:0000313" key="2">
    <source>
        <dbReference type="EMBL" id="OHT00666.1"/>
    </source>
</evidence>
<reference evidence="2" key="1">
    <citation type="submission" date="2016-10" db="EMBL/GenBank/DDBJ databases">
        <authorList>
            <person name="Benchimol M."/>
            <person name="Almeida L.G."/>
            <person name="Vasconcelos A.T."/>
            <person name="Perreira-Neves A."/>
            <person name="Rosa I.A."/>
            <person name="Tasca T."/>
            <person name="Bogo M.R."/>
            <person name="de Souza W."/>
        </authorList>
    </citation>
    <scope>NUCLEOTIDE SEQUENCE [LARGE SCALE GENOMIC DNA]</scope>
    <source>
        <strain evidence="2">K</strain>
    </source>
</reference>
<dbReference type="SUPFAM" id="SSF81901">
    <property type="entry name" value="HCP-like"/>
    <property type="match status" value="2"/>
</dbReference>
<dbReference type="Gene3D" id="1.10.510.10">
    <property type="entry name" value="Transferase(Phosphotransferase) domain 1"/>
    <property type="match status" value="1"/>
</dbReference>
<dbReference type="Gene3D" id="1.25.40.10">
    <property type="entry name" value="Tetratricopeptide repeat domain"/>
    <property type="match status" value="2"/>
</dbReference>
<dbReference type="AlphaFoldDB" id="A0A1J4JPJ6"/>
<dbReference type="SUPFAM" id="SSF56112">
    <property type="entry name" value="Protein kinase-like (PK-like)"/>
    <property type="match status" value="1"/>
</dbReference>
<dbReference type="InterPro" id="IPR011009">
    <property type="entry name" value="Kinase-like_dom_sf"/>
</dbReference>